<dbReference type="AlphaFoldDB" id="A0AAN9TTR9"/>
<evidence type="ECO:0000259" key="3">
    <source>
        <dbReference type="PROSITE" id="PS50097"/>
    </source>
</evidence>
<dbReference type="InterPro" id="IPR011333">
    <property type="entry name" value="SKP1/BTB/POZ_sf"/>
</dbReference>
<dbReference type="InterPro" id="IPR058923">
    <property type="entry name" value="RCC1-like_dom"/>
</dbReference>
<dbReference type="PANTHER" id="PTHR22870:SF408">
    <property type="entry name" value="OS09G0560450 PROTEIN"/>
    <property type="match status" value="1"/>
</dbReference>
<dbReference type="SMART" id="SM00225">
    <property type="entry name" value="BTB"/>
    <property type="match status" value="1"/>
</dbReference>
<dbReference type="PANTHER" id="PTHR22870">
    <property type="entry name" value="REGULATOR OF CHROMOSOME CONDENSATION"/>
    <property type="match status" value="1"/>
</dbReference>
<protein>
    <recommendedName>
        <fullName evidence="3">BTB domain-containing protein</fullName>
    </recommendedName>
</protein>
<feature type="repeat" description="RCC1" evidence="2">
    <location>
        <begin position="153"/>
        <end position="214"/>
    </location>
</feature>
<feature type="repeat" description="RCC1" evidence="2">
    <location>
        <begin position="105"/>
        <end position="152"/>
    </location>
</feature>
<keyword evidence="1" id="KW-0677">Repeat</keyword>
<dbReference type="PROSITE" id="PS50097">
    <property type="entry name" value="BTB"/>
    <property type="match status" value="1"/>
</dbReference>
<dbReference type="Pfam" id="PF00651">
    <property type="entry name" value="BTB"/>
    <property type="match status" value="1"/>
</dbReference>
<evidence type="ECO:0000313" key="4">
    <source>
        <dbReference type="EMBL" id="KAK7604747.1"/>
    </source>
</evidence>
<dbReference type="InterPro" id="IPR051210">
    <property type="entry name" value="Ub_ligase/GEF_domain"/>
</dbReference>
<dbReference type="PRINTS" id="PR00633">
    <property type="entry name" value="RCCNDNSATION"/>
</dbReference>
<gene>
    <name evidence="4" type="ORF">V9T40_005933</name>
</gene>
<evidence type="ECO:0000256" key="2">
    <source>
        <dbReference type="PROSITE-ProRule" id="PRU00235"/>
    </source>
</evidence>
<dbReference type="Pfam" id="PF25390">
    <property type="entry name" value="WD40_RLD"/>
    <property type="match status" value="1"/>
</dbReference>
<dbReference type="Gene3D" id="3.30.710.10">
    <property type="entry name" value="Potassium Channel Kv1.1, Chain A"/>
    <property type="match status" value="1"/>
</dbReference>
<dbReference type="Gene3D" id="2.130.10.30">
    <property type="entry name" value="Regulator of chromosome condensation 1/beta-lactamase-inhibitor protein II"/>
    <property type="match status" value="1"/>
</dbReference>
<feature type="repeat" description="RCC1" evidence="2">
    <location>
        <begin position="215"/>
        <end position="270"/>
    </location>
</feature>
<keyword evidence="5" id="KW-1185">Reference proteome</keyword>
<dbReference type="PROSITE" id="PS50012">
    <property type="entry name" value="RCC1_3"/>
    <property type="match status" value="4"/>
</dbReference>
<dbReference type="SUPFAM" id="SSF54695">
    <property type="entry name" value="POZ domain"/>
    <property type="match status" value="1"/>
</dbReference>
<dbReference type="InterPro" id="IPR000408">
    <property type="entry name" value="Reg_chr_condens"/>
</dbReference>
<proteinExistence type="predicted"/>
<evidence type="ECO:0000256" key="1">
    <source>
        <dbReference type="ARBA" id="ARBA00022737"/>
    </source>
</evidence>
<accession>A0AAN9TTR9</accession>
<evidence type="ECO:0000313" key="5">
    <source>
        <dbReference type="Proteomes" id="UP001367676"/>
    </source>
</evidence>
<dbReference type="Proteomes" id="UP001367676">
    <property type="component" value="Unassembled WGS sequence"/>
</dbReference>
<feature type="domain" description="BTB" evidence="3">
    <location>
        <begin position="399"/>
        <end position="466"/>
    </location>
</feature>
<reference evidence="4 5" key="1">
    <citation type="submission" date="2024-03" db="EMBL/GenBank/DDBJ databases">
        <title>Adaptation during the transition from Ophiocordyceps entomopathogen to insect associate is accompanied by gene loss and intensified selection.</title>
        <authorList>
            <person name="Ward C.M."/>
            <person name="Onetto C.A."/>
            <person name="Borneman A.R."/>
        </authorList>
    </citation>
    <scope>NUCLEOTIDE SEQUENCE [LARGE SCALE GENOMIC DNA]</scope>
    <source>
        <strain evidence="4">AWRI1</strain>
        <tissue evidence="4">Single Adult Female</tissue>
    </source>
</reference>
<feature type="repeat" description="RCC1" evidence="2">
    <location>
        <begin position="271"/>
        <end position="333"/>
    </location>
</feature>
<dbReference type="EMBL" id="JBBCAQ010000003">
    <property type="protein sequence ID" value="KAK7604747.1"/>
    <property type="molecule type" value="Genomic_DNA"/>
</dbReference>
<comment type="caution">
    <text evidence="4">The sequence shown here is derived from an EMBL/GenBank/DDBJ whole genome shotgun (WGS) entry which is preliminary data.</text>
</comment>
<organism evidence="4 5">
    <name type="scientific">Parthenolecanium corni</name>
    <dbReference type="NCBI Taxonomy" id="536013"/>
    <lineage>
        <taxon>Eukaryota</taxon>
        <taxon>Metazoa</taxon>
        <taxon>Ecdysozoa</taxon>
        <taxon>Arthropoda</taxon>
        <taxon>Hexapoda</taxon>
        <taxon>Insecta</taxon>
        <taxon>Pterygota</taxon>
        <taxon>Neoptera</taxon>
        <taxon>Paraneoptera</taxon>
        <taxon>Hemiptera</taxon>
        <taxon>Sternorrhyncha</taxon>
        <taxon>Coccoidea</taxon>
        <taxon>Coccidae</taxon>
        <taxon>Parthenolecanium</taxon>
    </lineage>
</organism>
<dbReference type="InterPro" id="IPR000210">
    <property type="entry name" value="BTB/POZ_dom"/>
</dbReference>
<dbReference type="SUPFAM" id="SSF50985">
    <property type="entry name" value="RCC1/BLIP-II"/>
    <property type="match status" value="1"/>
</dbReference>
<sequence length="559" mass="62490">MSLRDWTILRHLDSDILKKVRLAFVFGSSGGSAIVITREDYVYAIGKNSSSCLGFDVKSFSALTTAMQNSPLSKMDIKGFVAACTKPDSSSGIEKISVIAVTKDGKIYDWGSKLCRTYSDQQSRPLISPITISDKVKEVSCGTSHVLVLSEVGKVYSYGSNDNRQLGHDNGRYGKNPNAEDCKDSIIQVTGEIEGKFVVEIACGSHFSLALIDDGTLFGWGCNRYGQLGCTNQSSSYSYEQKPIIIPLSSAIKIRRIACGTAHVLALSRNGALYGWGKNDSNQLGLPINGYNSYSTSSPVLAPFKLSFNCLYPYHVIADIGASYLYDLSVAVSERNTVIFWGQSSTGQRFLPTISNYESIDEAFAYLARSMHKPLIIPEKERMTLAESLEKELGNKETSDLMIQTESSEQIHVHKTILKMRSKYFEAKLPQLLKNDDKIVKVKTESFPAMKAYLQYVYTDKLQVNLDLAIELFKLADKFEDNNFKMLCEHSIKRQMKSDKVAELYSATRQLSGAEDLNKFCLEFAVRHANEVMKSPGYKNWDLDTLKTFLSEYVKSREY</sequence>
<dbReference type="InterPro" id="IPR009091">
    <property type="entry name" value="RCC1/BLIP-II"/>
</dbReference>
<name>A0AAN9TTR9_9HEMI</name>